<protein>
    <recommendedName>
        <fullName evidence="3">Tir chaperone protein (CesT) family protein</fullName>
    </recommendedName>
</protein>
<dbReference type="InterPro" id="IPR010261">
    <property type="entry name" value="Tir_chaperone"/>
</dbReference>
<gene>
    <name evidence="1" type="ORF">E6O51_01960</name>
</gene>
<dbReference type="AlphaFoldDB" id="A0A4S4AWT9"/>
<sequence>MNATASSFANADFARFALSLDPGIIPSSTRSFALAFDDVSAQVVLSHDERQVLTEFFVADIAGLADARRDLVVKALLTLNASGLEGRPFVCGLDSRDFVTVHGQTPLAGLDTARFAESFDYLLRQARRVRELVGQLSFHNGGVTLVVPPAPTTGEQ</sequence>
<evidence type="ECO:0000313" key="2">
    <source>
        <dbReference type="Proteomes" id="UP000307956"/>
    </source>
</evidence>
<dbReference type="EMBL" id="SSOD01000002">
    <property type="protein sequence ID" value="THF64113.1"/>
    <property type="molecule type" value="Genomic_DNA"/>
</dbReference>
<evidence type="ECO:0008006" key="3">
    <source>
        <dbReference type="Google" id="ProtNLM"/>
    </source>
</evidence>
<dbReference type="SUPFAM" id="SSF69635">
    <property type="entry name" value="Type III secretory system chaperone-like"/>
    <property type="match status" value="1"/>
</dbReference>
<organism evidence="1 2">
    <name type="scientific">Pseudothauera rhizosphaerae</name>
    <dbReference type="NCBI Taxonomy" id="2565932"/>
    <lineage>
        <taxon>Bacteria</taxon>
        <taxon>Pseudomonadati</taxon>
        <taxon>Pseudomonadota</taxon>
        <taxon>Betaproteobacteria</taxon>
        <taxon>Rhodocyclales</taxon>
        <taxon>Zoogloeaceae</taxon>
        <taxon>Pseudothauera</taxon>
    </lineage>
</organism>
<dbReference type="OrthoDB" id="9151939at2"/>
<keyword evidence="2" id="KW-1185">Reference proteome</keyword>
<dbReference type="Gene3D" id="3.30.1460.10">
    <property type="match status" value="1"/>
</dbReference>
<dbReference type="RefSeq" id="WP_136383304.1">
    <property type="nucleotide sequence ID" value="NZ_SSOD01000002.1"/>
</dbReference>
<reference evidence="1 2" key="1">
    <citation type="submission" date="2019-04" db="EMBL/GenBank/DDBJ databases">
        <title>Azoarcus rhizosphaerae sp. nov. isolated from rhizosphere of Ficus religiosa.</title>
        <authorList>
            <person name="Lin S.-Y."/>
            <person name="Hameed A."/>
            <person name="Hsu Y.-H."/>
            <person name="Young C.-C."/>
        </authorList>
    </citation>
    <scope>NUCLEOTIDE SEQUENCE [LARGE SCALE GENOMIC DNA]</scope>
    <source>
        <strain evidence="1 2">CC-YHH848</strain>
    </source>
</reference>
<proteinExistence type="predicted"/>
<comment type="caution">
    <text evidence="1">The sequence shown here is derived from an EMBL/GenBank/DDBJ whole genome shotgun (WGS) entry which is preliminary data.</text>
</comment>
<dbReference type="Proteomes" id="UP000307956">
    <property type="component" value="Unassembled WGS sequence"/>
</dbReference>
<evidence type="ECO:0000313" key="1">
    <source>
        <dbReference type="EMBL" id="THF64113.1"/>
    </source>
</evidence>
<dbReference type="CDD" id="cd16364">
    <property type="entry name" value="T3SC_I-like"/>
    <property type="match status" value="1"/>
</dbReference>
<dbReference type="Pfam" id="PF05932">
    <property type="entry name" value="CesT"/>
    <property type="match status" value="1"/>
</dbReference>
<name>A0A4S4AWT9_9RHOO</name>
<accession>A0A4S4AWT9</accession>
<dbReference type="GO" id="GO:0030254">
    <property type="term" value="P:protein secretion by the type III secretion system"/>
    <property type="evidence" value="ECO:0007669"/>
    <property type="project" value="InterPro"/>
</dbReference>